<dbReference type="EMBL" id="VVZX01000045">
    <property type="protein sequence ID" value="KAA5268214.1"/>
    <property type="molecule type" value="Genomic_DNA"/>
</dbReference>
<accession>A0A4Q5GK07</accession>
<protein>
    <submittedName>
        <fullName evidence="3">Glycosyltransferase</fullName>
    </submittedName>
</protein>
<keyword evidence="5" id="KW-1185">Reference proteome</keyword>
<dbReference type="Proteomes" id="UP000291917">
    <property type="component" value="Unassembled WGS sequence"/>
</dbReference>
<feature type="domain" description="Glycosyltransferase 2-like" evidence="1">
    <location>
        <begin position="17"/>
        <end position="102"/>
    </location>
</feature>
<dbReference type="RefSeq" id="WP_118363754.1">
    <property type="nucleotide sequence ID" value="NZ_VVZX01000045.1"/>
</dbReference>
<evidence type="ECO:0000313" key="4">
    <source>
        <dbReference type="Proteomes" id="UP000291917"/>
    </source>
</evidence>
<organism evidence="3 4">
    <name type="scientific">Bacteroides eggerthii</name>
    <dbReference type="NCBI Taxonomy" id="28111"/>
    <lineage>
        <taxon>Bacteria</taxon>
        <taxon>Pseudomonadati</taxon>
        <taxon>Bacteroidota</taxon>
        <taxon>Bacteroidia</taxon>
        <taxon>Bacteroidales</taxon>
        <taxon>Bacteroidaceae</taxon>
        <taxon>Bacteroides</taxon>
    </lineage>
</organism>
<dbReference type="InterPro" id="IPR001173">
    <property type="entry name" value="Glyco_trans_2-like"/>
</dbReference>
<evidence type="ECO:0000259" key="1">
    <source>
        <dbReference type="Pfam" id="PF00535"/>
    </source>
</evidence>
<dbReference type="GO" id="GO:0016740">
    <property type="term" value="F:transferase activity"/>
    <property type="evidence" value="ECO:0007669"/>
    <property type="project" value="UniProtKB-KW"/>
</dbReference>
<name>A0A4Q5GK07_9BACE</name>
<dbReference type="InterPro" id="IPR029044">
    <property type="entry name" value="Nucleotide-diphossugar_trans"/>
</dbReference>
<evidence type="ECO:0000313" key="3">
    <source>
        <dbReference type="EMBL" id="RYT67662.1"/>
    </source>
</evidence>
<dbReference type="SUPFAM" id="SSF53448">
    <property type="entry name" value="Nucleotide-diphospho-sugar transferases"/>
    <property type="match status" value="1"/>
</dbReference>
<reference evidence="3 4" key="2">
    <citation type="journal article" date="2019" name="Science, e1252229">
        <title>Invertible promoters mediate bacterial phase variation, antibiotic resistance, and host adaptation in the gut.</title>
        <authorList>
            <person name="Jiang X."/>
            <person name="Hall A.B."/>
            <person name="Arthur T.D."/>
            <person name="Plichta D.R."/>
            <person name="Covington C.T."/>
            <person name="Poyet M."/>
            <person name="Crothers J."/>
            <person name="Moses P.L."/>
            <person name="Tolonen A.C."/>
            <person name="Vlamakis H."/>
            <person name="Alm E.J."/>
            <person name="Xavier R.J."/>
        </authorList>
    </citation>
    <scope>NUCLEOTIDE SEQUENCE [LARGE SCALE GENOMIC DNA]</scope>
    <source>
        <strain evidence="3">Bj_0095</strain>
        <strain evidence="4">bj_0095</strain>
    </source>
</reference>
<evidence type="ECO:0000313" key="5">
    <source>
        <dbReference type="Proteomes" id="UP000335496"/>
    </source>
</evidence>
<comment type="caution">
    <text evidence="3">The sequence shown here is derived from an EMBL/GenBank/DDBJ whole genome shotgun (WGS) entry which is preliminary data.</text>
</comment>
<gene>
    <name evidence="3" type="ORF">EAJ03_18890</name>
    <name evidence="2" type="ORF">F2Z23_19020</name>
</gene>
<reference evidence="2 5" key="1">
    <citation type="journal article" date="2019" name="Nat. Med.">
        <title>A library of human gut bacterial isolates paired with longitudinal multiomics data enables mechanistic microbiome research.</title>
        <authorList>
            <person name="Poyet M."/>
            <person name="Groussin M."/>
            <person name="Gibbons S.M."/>
            <person name="Avila-Pacheco J."/>
            <person name="Jiang X."/>
            <person name="Kearney S.M."/>
            <person name="Perrotta A.R."/>
            <person name="Berdy B."/>
            <person name="Zhao S."/>
            <person name="Lieberman T.D."/>
            <person name="Swanson P.K."/>
            <person name="Smith M."/>
            <person name="Roesemann S."/>
            <person name="Alexander J.E."/>
            <person name="Rich S.A."/>
            <person name="Livny J."/>
            <person name="Vlamakis H."/>
            <person name="Clish C."/>
            <person name="Bullock K."/>
            <person name="Deik A."/>
            <person name="Scott J."/>
            <person name="Pierce K.A."/>
            <person name="Xavier R.J."/>
            <person name="Alm E.J."/>
        </authorList>
    </citation>
    <scope>NUCLEOTIDE SEQUENCE [LARGE SCALE GENOMIC DNA]</scope>
    <source>
        <strain evidence="2 5">BIOML-A1</strain>
    </source>
</reference>
<dbReference type="Pfam" id="PF00535">
    <property type="entry name" value="Glycos_transf_2"/>
    <property type="match status" value="1"/>
</dbReference>
<sequence length="280" mass="32373">MELLMDFPNYFNTLITIVTYNPKDDFGGKILRYIRIVDKIVIVDNASNNDISKYIPKEFVSHFVIIKSSTNRGVAWGLNQGILYAQTHDYLYVLTFDQDSLPVNEILQLYSGLFSKVHNIGLIGTTFSDHKISSPPSISFSENATLITSGTLHPISIFDDIGLYDEGLFIDSVDFDFVLRVKKKFRVLRINEPLICHELGTPFSRFGIESSNHNIVRRYYMARNHIIICKRYWKIFPTWIFKKNVFFLIAILKMLIVEENAKEKFISTIRGIRDALILNK</sequence>
<dbReference type="Gene3D" id="3.90.550.10">
    <property type="entry name" value="Spore Coat Polysaccharide Biosynthesis Protein SpsA, Chain A"/>
    <property type="match status" value="1"/>
</dbReference>
<keyword evidence="3" id="KW-0808">Transferase</keyword>
<evidence type="ECO:0000313" key="2">
    <source>
        <dbReference type="EMBL" id="KAA5268214.1"/>
    </source>
</evidence>
<dbReference type="AlphaFoldDB" id="A0A4Q5GK07"/>
<dbReference type="EMBL" id="RCXL01000049">
    <property type="protein sequence ID" value="RYT67662.1"/>
    <property type="molecule type" value="Genomic_DNA"/>
</dbReference>
<dbReference type="Proteomes" id="UP000335496">
    <property type="component" value="Unassembled WGS sequence"/>
</dbReference>
<proteinExistence type="predicted"/>